<dbReference type="AlphaFoldDB" id="A0A1V2GYA2"/>
<protein>
    <recommendedName>
        <fullName evidence="5">Malate dehydrogenase</fullName>
    </recommendedName>
</protein>
<dbReference type="EMBL" id="MLCO01000224">
    <property type="protein sequence ID" value="ONG49554.1"/>
    <property type="molecule type" value="Genomic_DNA"/>
</dbReference>
<name>A0A1V2GYA2_9PROT</name>
<dbReference type="Gene3D" id="3.30.1370.60">
    <property type="entry name" value="Hypothetical oxidoreductase yiak, domain 2"/>
    <property type="match status" value="1"/>
</dbReference>
<accession>A0A1V2GYA2</accession>
<gene>
    <name evidence="3" type="ORF">BKE38_20615</name>
</gene>
<evidence type="ECO:0000313" key="4">
    <source>
        <dbReference type="Proteomes" id="UP000188879"/>
    </source>
</evidence>
<evidence type="ECO:0000313" key="3">
    <source>
        <dbReference type="EMBL" id="ONG49554.1"/>
    </source>
</evidence>
<dbReference type="InterPro" id="IPR036111">
    <property type="entry name" value="Mal/L-sulfo/L-lacto_DH-like_sf"/>
</dbReference>
<dbReference type="Proteomes" id="UP000188879">
    <property type="component" value="Unassembled WGS sequence"/>
</dbReference>
<evidence type="ECO:0008006" key="5">
    <source>
        <dbReference type="Google" id="ProtNLM"/>
    </source>
</evidence>
<dbReference type="Gene3D" id="1.10.1530.10">
    <property type="match status" value="1"/>
</dbReference>
<dbReference type="PANTHER" id="PTHR11091">
    <property type="entry name" value="OXIDOREDUCTASE-RELATED"/>
    <property type="match status" value="1"/>
</dbReference>
<comment type="caution">
    <text evidence="3">The sequence shown here is derived from an EMBL/GenBank/DDBJ whole genome shotgun (WGS) entry which is preliminary data.</text>
</comment>
<dbReference type="PANTHER" id="PTHR11091:SF0">
    <property type="entry name" value="MALATE DEHYDROGENASE"/>
    <property type="match status" value="1"/>
</dbReference>
<keyword evidence="2" id="KW-0560">Oxidoreductase</keyword>
<organism evidence="3 4">
    <name type="scientific">Teichococcus deserti</name>
    <dbReference type="NCBI Taxonomy" id="1817963"/>
    <lineage>
        <taxon>Bacteria</taxon>
        <taxon>Pseudomonadati</taxon>
        <taxon>Pseudomonadota</taxon>
        <taxon>Alphaproteobacteria</taxon>
        <taxon>Acetobacterales</taxon>
        <taxon>Roseomonadaceae</taxon>
        <taxon>Roseomonas</taxon>
    </lineage>
</organism>
<keyword evidence="4" id="KW-1185">Reference proteome</keyword>
<dbReference type="RefSeq" id="WP_076959180.1">
    <property type="nucleotide sequence ID" value="NZ_MLCO01000224.1"/>
</dbReference>
<dbReference type="InterPro" id="IPR003767">
    <property type="entry name" value="Malate/L-lactate_DH-like"/>
</dbReference>
<sequence>MDSLPLVAAPLLRRQIVAVFTQWGMALKAVEEAAEVMVDTDLRGVDSHGIGMLPHYQRFFASGELDPKAVPSIRQERPSTALVDAHHSIGHTAALLAMRLAMAKAKETGVGVVGVCGSNHYGAAGYYAQMAAYEGLIGLSLTNAFTPFLVPVFGRQPQLGTNPIAFSAPGERHPPVSLDMATTTVAYGKVSIARRAGKRLPDGWALTTEGTPEHDSAVAAETKLLAPLGGTRTLGGHKGYGLALMVEILCATLTGASAEDRITGHFFLVLDPGAFRDAGDFRAELDTLTDRMRATTPADASQKVLVPGDPEYAAFAERSVSGIPMTPALIEEVREVCRDSGAPFLLLP</sequence>
<dbReference type="GO" id="GO:0016491">
    <property type="term" value="F:oxidoreductase activity"/>
    <property type="evidence" value="ECO:0007669"/>
    <property type="project" value="UniProtKB-KW"/>
</dbReference>
<comment type="similarity">
    <text evidence="1">Belongs to the LDH2/MDH2 oxidoreductase family.</text>
</comment>
<dbReference type="OrthoDB" id="9811519at2"/>
<evidence type="ECO:0000256" key="1">
    <source>
        <dbReference type="ARBA" id="ARBA00006056"/>
    </source>
</evidence>
<dbReference type="InterPro" id="IPR043144">
    <property type="entry name" value="Mal/L-sulf/L-lact_DH-like_ah"/>
</dbReference>
<evidence type="ECO:0000256" key="2">
    <source>
        <dbReference type="ARBA" id="ARBA00023002"/>
    </source>
</evidence>
<proteinExistence type="inferred from homology"/>
<dbReference type="Pfam" id="PF02615">
    <property type="entry name" value="Ldh_2"/>
    <property type="match status" value="1"/>
</dbReference>
<reference evidence="3 4" key="1">
    <citation type="submission" date="2016-10" db="EMBL/GenBank/DDBJ databases">
        <title>Draft Genome sequence of Roseomonas sp. strain M3.</title>
        <authorList>
            <person name="Subhash Y."/>
            <person name="Lee S."/>
        </authorList>
    </citation>
    <scope>NUCLEOTIDE SEQUENCE [LARGE SCALE GENOMIC DNA]</scope>
    <source>
        <strain evidence="3 4">M3</strain>
    </source>
</reference>
<dbReference type="InterPro" id="IPR043143">
    <property type="entry name" value="Mal/L-sulf/L-lact_DH-like_NADP"/>
</dbReference>
<dbReference type="SUPFAM" id="SSF89733">
    <property type="entry name" value="L-sulfolactate dehydrogenase-like"/>
    <property type="match status" value="1"/>
</dbReference>